<dbReference type="AlphaFoldDB" id="A0A0A9HLB4"/>
<reference evidence="2" key="2">
    <citation type="journal article" date="2015" name="Data Brief">
        <title>Shoot transcriptome of the giant reed, Arundo donax.</title>
        <authorList>
            <person name="Barrero R.A."/>
            <person name="Guerrero F.D."/>
            <person name="Moolhuijzen P."/>
            <person name="Goolsby J.A."/>
            <person name="Tidwell J."/>
            <person name="Bellgard S.E."/>
            <person name="Bellgard M.I."/>
        </authorList>
    </citation>
    <scope>NUCLEOTIDE SEQUENCE</scope>
    <source>
        <tissue evidence="2">Shoot tissue taken approximately 20 cm above the soil surface</tissue>
    </source>
</reference>
<name>A0A0A9HLB4_ARUDO</name>
<feature type="region of interest" description="Disordered" evidence="1">
    <location>
        <begin position="1"/>
        <end position="21"/>
    </location>
</feature>
<reference evidence="2" key="1">
    <citation type="submission" date="2014-09" db="EMBL/GenBank/DDBJ databases">
        <authorList>
            <person name="Magalhaes I.L.F."/>
            <person name="Oliveira U."/>
            <person name="Santos F.R."/>
            <person name="Vidigal T.H.D.A."/>
            <person name="Brescovit A.D."/>
            <person name="Santos A.J."/>
        </authorList>
    </citation>
    <scope>NUCLEOTIDE SEQUENCE</scope>
    <source>
        <tissue evidence="2">Shoot tissue taken approximately 20 cm above the soil surface</tissue>
    </source>
</reference>
<protein>
    <submittedName>
        <fullName evidence="2">Uncharacterized protein</fullName>
    </submittedName>
</protein>
<evidence type="ECO:0000313" key="2">
    <source>
        <dbReference type="EMBL" id="JAE36594.1"/>
    </source>
</evidence>
<organism evidence="2">
    <name type="scientific">Arundo donax</name>
    <name type="common">Giant reed</name>
    <name type="synonym">Donax arundinaceus</name>
    <dbReference type="NCBI Taxonomy" id="35708"/>
    <lineage>
        <taxon>Eukaryota</taxon>
        <taxon>Viridiplantae</taxon>
        <taxon>Streptophyta</taxon>
        <taxon>Embryophyta</taxon>
        <taxon>Tracheophyta</taxon>
        <taxon>Spermatophyta</taxon>
        <taxon>Magnoliopsida</taxon>
        <taxon>Liliopsida</taxon>
        <taxon>Poales</taxon>
        <taxon>Poaceae</taxon>
        <taxon>PACMAD clade</taxon>
        <taxon>Arundinoideae</taxon>
        <taxon>Arundineae</taxon>
        <taxon>Arundo</taxon>
    </lineage>
</organism>
<accession>A0A0A9HLB4</accession>
<proteinExistence type="predicted"/>
<dbReference type="EMBL" id="GBRH01161302">
    <property type="protein sequence ID" value="JAE36594.1"/>
    <property type="molecule type" value="Transcribed_RNA"/>
</dbReference>
<evidence type="ECO:0000256" key="1">
    <source>
        <dbReference type="SAM" id="MobiDB-lite"/>
    </source>
</evidence>
<sequence length="48" mass="5287">MTRDGKCFSSEPYPRSAMSVSETKESTSHLMLSTFTSTSIQLSLLTVL</sequence>